<dbReference type="SMART" id="SM01017">
    <property type="entry name" value="Arrestin_C"/>
    <property type="match status" value="1"/>
</dbReference>
<evidence type="ECO:0000259" key="2">
    <source>
        <dbReference type="SMART" id="SM01017"/>
    </source>
</evidence>
<dbReference type="OrthoDB" id="2238745at2759"/>
<dbReference type="AlphaFoldDB" id="A0A9P7AU61"/>
<sequence>MENKASSHHIQCSIELAEPVLFQKGFNLGCQSSADQEQEAVLRGKLVLKIAKAVKLNAVWLDFIGRSRTERHRGSLPETYGDFEEKEFIKHSWLFFDTRLSCPPQRVAKDIYKDSNILPGFGTICGVYTPLRPSSIQSDSHSSNTDFNRDQNTTEQKYLPFQSTRIRKRTATKRPDYQLFEPGIYEFFIEFPIPRTCPETIKIRGRYVHYQLEAFVKLKKVLTANIHNTKDVILVRVPDLDLVDQAGPIVIDKKWEDRLHYNLAIPSKSFPVGSKIPITLRLSSSKIRCHSLQVYLTENVQFFGRGGNVYRRAPERKIKLLEKSIESRYLGDFEDVGTDALVEKPLVSAQVLGSTKMVVSEKRGMAITLGDANGPGLKHGPTKIELQVQLPSCLSMRESEPAQRIHLDTHWDNVNVVLSLHKSEPDGPTEIKRQCYDISIDHPIHILSCYATSLNTLLPAYSSIHDATIVRTFECGCPDAVSKDDSQIYSIACYSRVGRFQSSASHSQSGDVGDLDSEIQRPMPEPTLFLALPPEYADVVGAHSNDVF</sequence>
<protein>
    <submittedName>
        <fullName evidence="3">Arrestin-related trafficking adapter</fullName>
    </submittedName>
</protein>
<dbReference type="InterPro" id="IPR011022">
    <property type="entry name" value="Arrestin_C-like"/>
</dbReference>
<comment type="caution">
    <text evidence="3">The sequence shown here is derived from an EMBL/GenBank/DDBJ whole genome shotgun (WGS) entry which is preliminary data.</text>
</comment>
<evidence type="ECO:0000313" key="3">
    <source>
        <dbReference type="EMBL" id="KAG0646512.1"/>
    </source>
</evidence>
<dbReference type="InterPro" id="IPR014752">
    <property type="entry name" value="Arrestin-like_C"/>
</dbReference>
<organism evidence="3 4">
    <name type="scientific">Hyphodiscus hymeniophilus</name>
    <dbReference type="NCBI Taxonomy" id="353542"/>
    <lineage>
        <taxon>Eukaryota</taxon>
        <taxon>Fungi</taxon>
        <taxon>Dikarya</taxon>
        <taxon>Ascomycota</taxon>
        <taxon>Pezizomycotina</taxon>
        <taxon>Leotiomycetes</taxon>
        <taxon>Helotiales</taxon>
        <taxon>Hyphodiscaceae</taxon>
        <taxon>Hyphodiscus</taxon>
    </lineage>
</organism>
<proteinExistence type="predicted"/>
<dbReference type="Gene3D" id="2.60.40.640">
    <property type="match status" value="1"/>
</dbReference>
<keyword evidence="4" id="KW-1185">Reference proteome</keyword>
<dbReference type="GO" id="GO:0030674">
    <property type="term" value="F:protein-macromolecule adaptor activity"/>
    <property type="evidence" value="ECO:0007669"/>
    <property type="project" value="TreeGrafter"/>
</dbReference>
<evidence type="ECO:0000313" key="4">
    <source>
        <dbReference type="Proteomes" id="UP000785200"/>
    </source>
</evidence>
<dbReference type="GO" id="GO:0031625">
    <property type="term" value="F:ubiquitin protein ligase binding"/>
    <property type="evidence" value="ECO:0007669"/>
    <property type="project" value="TreeGrafter"/>
</dbReference>
<reference evidence="3" key="1">
    <citation type="submission" date="2019-07" db="EMBL/GenBank/DDBJ databases">
        <title>Hyphodiscus hymeniophilus genome sequencing and assembly.</title>
        <authorList>
            <person name="Kramer G."/>
            <person name="Nodwell J."/>
        </authorList>
    </citation>
    <scope>NUCLEOTIDE SEQUENCE</scope>
    <source>
        <strain evidence="3">ATCC 34498</strain>
    </source>
</reference>
<dbReference type="GO" id="GO:0070086">
    <property type="term" value="P:ubiquitin-dependent endocytosis"/>
    <property type="evidence" value="ECO:0007669"/>
    <property type="project" value="TreeGrafter"/>
</dbReference>
<dbReference type="Proteomes" id="UP000785200">
    <property type="component" value="Unassembled WGS sequence"/>
</dbReference>
<accession>A0A9P7AU61</accession>
<dbReference type="PANTHER" id="PTHR11188:SF174">
    <property type="entry name" value="ARRESTIN-RELATED TRAFFICKING ADAPTER 10-RELATED"/>
    <property type="match status" value="1"/>
</dbReference>
<dbReference type="GO" id="GO:0005829">
    <property type="term" value="C:cytosol"/>
    <property type="evidence" value="ECO:0007669"/>
    <property type="project" value="TreeGrafter"/>
</dbReference>
<name>A0A9P7AU61_9HELO</name>
<dbReference type="EMBL" id="VNKQ01000015">
    <property type="protein sequence ID" value="KAG0646512.1"/>
    <property type="molecule type" value="Genomic_DNA"/>
</dbReference>
<feature type="region of interest" description="Disordered" evidence="1">
    <location>
        <begin position="135"/>
        <end position="154"/>
    </location>
</feature>
<evidence type="ECO:0000256" key="1">
    <source>
        <dbReference type="SAM" id="MobiDB-lite"/>
    </source>
</evidence>
<feature type="domain" description="Arrestin C-terminal-like" evidence="2">
    <location>
        <begin position="255"/>
        <end position="451"/>
    </location>
</feature>
<gene>
    <name evidence="3" type="ORF">D0Z07_7434</name>
</gene>
<dbReference type="Pfam" id="PF02752">
    <property type="entry name" value="Arrestin_C"/>
    <property type="match status" value="1"/>
</dbReference>
<dbReference type="InterPro" id="IPR050357">
    <property type="entry name" value="Arrestin_domain-protein"/>
</dbReference>
<dbReference type="PANTHER" id="PTHR11188">
    <property type="entry name" value="ARRESTIN DOMAIN CONTAINING PROTEIN"/>
    <property type="match status" value="1"/>
</dbReference>